<sequence length="212" mass="23884">MASYEMQESNLPGKDGERVLFPRMKLWGQMDLDEITQKICRASTFSPGDVKGLIQALAEEIALGMAEGRSVKIDGIGVFTPALGLREGFERETGKAGDRRRNATSICVERIRFRADKELLQETARHCTLERSPWKFRKSSTRYTPEQRLRLAQEYLSAHPYLTVADYAGLTGLLNETARKELKRWSEDQASGIGSSGRGSHKVYVRKEVVSE</sequence>
<dbReference type="InterPro" id="IPR005902">
    <property type="entry name" value="HU_DNA-bd_put"/>
</dbReference>
<dbReference type="InterPro" id="IPR041607">
    <property type="entry name" value="HU-HIG"/>
</dbReference>
<feature type="domain" description="HU" evidence="3">
    <location>
        <begin position="2"/>
        <end position="131"/>
    </location>
</feature>
<name>A0A9D1ZFC3_9BACE</name>
<evidence type="ECO:0000256" key="1">
    <source>
        <dbReference type="ARBA" id="ARBA00023125"/>
    </source>
</evidence>
<evidence type="ECO:0000313" key="4">
    <source>
        <dbReference type="EMBL" id="HIY87125.1"/>
    </source>
</evidence>
<dbReference type="NCBIfam" id="TIGR01201">
    <property type="entry name" value="HU_rel"/>
    <property type="match status" value="1"/>
</dbReference>
<proteinExistence type="predicted"/>
<dbReference type="SUPFAM" id="SSF47729">
    <property type="entry name" value="IHF-like DNA-binding proteins"/>
    <property type="match status" value="1"/>
</dbReference>
<protein>
    <submittedName>
        <fullName evidence="4">DNA-binding protein</fullName>
    </submittedName>
</protein>
<evidence type="ECO:0000313" key="5">
    <source>
        <dbReference type="Proteomes" id="UP000886851"/>
    </source>
</evidence>
<feature type="region of interest" description="Disordered" evidence="2">
    <location>
        <begin position="187"/>
        <end position="212"/>
    </location>
</feature>
<dbReference type="GO" id="GO:0003677">
    <property type="term" value="F:DNA binding"/>
    <property type="evidence" value="ECO:0007669"/>
    <property type="project" value="UniProtKB-KW"/>
</dbReference>
<dbReference type="EMBL" id="DXCV01000003">
    <property type="protein sequence ID" value="HIY87125.1"/>
    <property type="molecule type" value="Genomic_DNA"/>
</dbReference>
<gene>
    <name evidence="4" type="ORF">H9824_00225</name>
</gene>
<comment type="caution">
    <text evidence="4">The sequence shown here is derived from an EMBL/GenBank/DDBJ whole genome shotgun (WGS) entry which is preliminary data.</text>
</comment>
<keyword evidence="1 4" id="KW-0238">DNA-binding</keyword>
<evidence type="ECO:0000256" key="2">
    <source>
        <dbReference type="SAM" id="MobiDB-lite"/>
    </source>
</evidence>
<reference evidence="4" key="1">
    <citation type="journal article" date="2021" name="PeerJ">
        <title>Extensive microbial diversity within the chicken gut microbiome revealed by metagenomics and culture.</title>
        <authorList>
            <person name="Gilroy R."/>
            <person name="Ravi A."/>
            <person name="Getino M."/>
            <person name="Pursley I."/>
            <person name="Horton D.L."/>
            <person name="Alikhan N.F."/>
            <person name="Baker D."/>
            <person name="Gharbi K."/>
            <person name="Hall N."/>
            <person name="Watson M."/>
            <person name="Adriaenssens E.M."/>
            <person name="Foster-Nyarko E."/>
            <person name="Jarju S."/>
            <person name="Secka A."/>
            <person name="Antonio M."/>
            <person name="Oren A."/>
            <person name="Chaudhuri R.R."/>
            <person name="La Ragione R."/>
            <person name="Hildebrand F."/>
            <person name="Pallen M.J."/>
        </authorList>
    </citation>
    <scope>NUCLEOTIDE SEQUENCE</scope>
    <source>
        <strain evidence="4">Gambia2-208</strain>
    </source>
</reference>
<reference evidence="4" key="2">
    <citation type="submission" date="2021-04" db="EMBL/GenBank/DDBJ databases">
        <authorList>
            <person name="Gilroy R."/>
        </authorList>
    </citation>
    <scope>NUCLEOTIDE SEQUENCE</scope>
    <source>
        <strain evidence="4">Gambia2-208</strain>
    </source>
</reference>
<dbReference type="AlphaFoldDB" id="A0A9D1ZFC3"/>
<dbReference type="InterPro" id="IPR010992">
    <property type="entry name" value="IHF-like_DNA-bd_dom_sf"/>
</dbReference>
<dbReference type="Proteomes" id="UP000886851">
    <property type="component" value="Unassembled WGS sequence"/>
</dbReference>
<evidence type="ECO:0000259" key="3">
    <source>
        <dbReference type="Pfam" id="PF18291"/>
    </source>
</evidence>
<accession>A0A9D1ZFC3</accession>
<organism evidence="4 5">
    <name type="scientific">Candidatus Bacteroides pullicola</name>
    <dbReference type="NCBI Taxonomy" id="2838475"/>
    <lineage>
        <taxon>Bacteria</taxon>
        <taxon>Pseudomonadati</taxon>
        <taxon>Bacteroidota</taxon>
        <taxon>Bacteroidia</taxon>
        <taxon>Bacteroidales</taxon>
        <taxon>Bacteroidaceae</taxon>
        <taxon>Bacteroides</taxon>
    </lineage>
</organism>
<dbReference type="Pfam" id="PF18291">
    <property type="entry name" value="HU-HIG"/>
    <property type="match status" value="1"/>
</dbReference>